<evidence type="ECO:0000313" key="7">
    <source>
        <dbReference type="Proteomes" id="UP001196413"/>
    </source>
</evidence>
<dbReference type="GO" id="GO:0005777">
    <property type="term" value="C:peroxisome"/>
    <property type="evidence" value="ECO:0007669"/>
    <property type="project" value="UniProtKB-SubCell"/>
</dbReference>
<dbReference type="PANTHER" id="PTHR24096:SF422">
    <property type="entry name" value="BCDNA.GH02901"/>
    <property type="match status" value="1"/>
</dbReference>
<evidence type="ECO:0000256" key="3">
    <source>
        <dbReference type="ARBA" id="ARBA00023140"/>
    </source>
</evidence>
<dbReference type="Pfam" id="PF00501">
    <property type="entry name" value="AMP-binding"/>
    <property type="match status" value="1"/>
</dbReference>
<dbReference type="InterPro" id="IPR042099">
    <property type="entry name" value="ANL_N_sf"/>
</dbReference>
<dbReference type="AlphaFoldDB" id="A0AAD5MS70"/>
<name>A0AAD5MS70_PARTN</name>
<evidence type="ECO:0000256" key="1">
    <source>
        <dbReference type="ARBA" id="ARBA00004275"/>
    </source>
</evidence>
<organism evidence="6 7">
    <name type="scientific">Parelaphostrongylus tenuis</name>
    <name type="common">Meningeal worm</name>
    <dbReference type="NCBI Taxonomy" id="148309"/>
    <lineage>
        <taxon>Eukaryota</taxon>
        <taxon>Metazoa</taxon>
        <taxon>Ecdysozoa</taxon>
        <taxon>Nematoda</taxon>
        <taxon>Chromadorea</taxon>
        <taxon>Rhabditida</taxon>
        <taxon>Rhabditina</taxon>
        <taxon>Rhabditomorpha</taxon>
        <taxon>Strongyloidea</taxon>
        <taxon>Metastrongylidae</taxon>
        <taxon>Parelaphostrongylus</taxon>
    </lineage>
</organism>
<dbReference type="Proteomes" id="UP001196413">
    <property type="component" value="Unassembled WGS sequence"/>
</dbReference>
<keyword evidence="3" id="KW-0576">Peroxisome</keyword>
<gene>
    <name evidence="6" type="ORF">KIN20_011526</name>
</gene>
<dbReference type="Pfam" id="PF13193">
    <property type="entry name" value="AMP-binding_C"/>
    <property type="match status" value="1"/>
</dbReference>
<evidence type="ECO:0000259" key="4">
    <source>
        <dbReference type="Pfam" id="PF00501"/>
    </source>
</evidence>
<dbReference type="Gene3D" id="3.40.50.12780">
    <property type="entry name" value="N-terminal domain of ligase-like"/>
    <property type="match status" value="1"/>
</dbReference>
<feature type="domain" description="AMP-binding enzyme C-terminal" evidence="5">
    <location>
        <begin position="546"/>
        <end position="621"/>
    </location>
</feature>
<dbReference type="PANTHER" id="PTHR24096">
    <property type="entry name" value="LONG-CHAIN-FATTY-ACID--COA LIGASE"/>
    <property type="match status" value="1"/>
</dbReference>
<evidence type="ECO:0000256" key="2">
    <source>
        <dbReference type="ARBA" id="ARBA00006432"/>
    </source>
</evidence>
<dbReference type="InterPro" id="IPR025110">
    <property type="entry name" value="AMP-bd_C"/>
</dbReference>
<protein>
    <submittedName>
        <fullName evidence="6">Uncharacterized protein</fullName>
    </submittedName>
</protein>
<evidence type="ECO:0000313" key="6">
    <source>
        <dbReference type="EMBL" id="KAJ1354546.1"/>
    </source>
</evidence>
<dbReference type="InterPro" id="IPR000873">
    <property type="entry name" value="AMP-dep_synth/lig_dom"/>
</dbReference>
<dbReference type="SUPFAM" id="SSF56801">
    <property type="entry name" value="Acetyl-CoA synthetase-like"/>
    <property type="match status" value="1"/>
</dbReference>
<feature type="domain" description="AMP-dependent synthetase/ligase" evidence="4">
    <location>
        <begin position="115"/>
        <end position="495"/>
    </location>
</feature>
<dbReference type="CDD" id="cd05911">
    <property type="entry name" value="Firefly_Luc_like"/>
    <property type="match status" value="1"/>
</dbReference>
<reference evidence="6" key="1">
    <citation type="submission" date="2021-06" db="EMBL/GenBank/DDBJ databases">
        <title>Parelaphostrongylus tenuis whole genome reference sequence.</title>
        <authorList>
            <person name="Garwood T.J."/>
            <person name="Larsen P.A."/>
            <person name="Fountain-Jones N.M."/>
            <person name="Garbe J.R."/>
            <person name="Macchietto M.G."/>
            <person name="Kania S.A."/>
            <person name="Gerhold R.W."/>
            <person name="Richards J.E."/>
            <person name="Wolf T.M."/>
        </authorList>
    </citation>
    <scope>NUCLEOTIDE SEQUENCE</scope>
    <source>
        <strain evidence="6">MNPRO001-30</strain>
        <tissue evidence="6">Meninges</tissue>
    </source>
</reference>
<proteinExistence type="inferred from homology"/>
<dbReference type="EMBL" id="JAHQIW010002118">
    <property type="protein sequence ID" value="KAJ1354546.1"/>
    <property type="molecule type" value="Genomic_DNA"/>
</dbReference>
<accession>A0AAD5MS70</accession>
<dbReference type="Gene3D" id="3.30.300.30">
    <property type="match status" value="1"/>
</dbReference>
<dbReference type="GO" id="GO:0016405">
    <property type="term" value="F:CoA-ligase activity"/>
    <property type="evidence" value="ECO:0007669"/>
    <property type="project" value="TreeGrafter"/>
</dbReference>
<comment type="similarity">
    <text evidence="2">Belongs to the ATP-dependent AMP-binding enzyme family.</text>
</comment>
<comment type="subcellular location">
    <subcellularLocation>
        <location evidence="1">Peroxisome</location>
    </subcellularLocation>
</comment>
<dbReference type="FunFam" id="3.30.300.30:FF:000007">
    <property type="entry name" value="4-coumarate--CoA ligase 2"/>
    <property type="match status" value="1"/>
</dbReference>
<sequence>MSSCLLFRPFVLAKNKSSFTTSICLSHIFRECKADISTFQTKYLKAVIQQRGPDTSKVLRIVPELPLRSCVRNSSSRSGDQQRSNKDRQNIFASPYAKIPVCTTAIHEKVLSGVQRTINKTQGRAAFISAEDPRIQITFENVYDQAHRVASFLSQKGYGHQDVCCQVLPNSYHFVVFYLGALLTGGVMSAAGAQSTEYELKRQFFDSDCKVVITNYVNLNKVLFAVKECPRVQYVICVRPSGSSDTLPPEVVSWEEVISTPITPLPKYVYNPEDTALLPYSSGTTGIQKGVMLSHKNFSTMMDIWDKHCVDHFIPKIGDGNWDYHKENFLLFLPFHHIFGFGSMNHILSNGATGIVFSKFDPTVFLEAIQMYKPKMVILVPPLLLFLTKHPMTAKYDLSSVQLVFTGAAPVGKDLGEEFLKKYQHVRYLAQAYGLTECSKGTHFPPLDSRDEFSNVGMLVSSLEQKIASETGEALPIGEVGEVCIRGPTIMKGYLGCPDATAQTIDSEGWLHTGDIGFLDEKGQLHIVDRLKELIKVKGLQVAPSELEDILLSHEDISDAAVIGVPDEKHGEIPRAYVVRTNESLTEVDVQRFIHGKVSSHKHLTGGVAFVSDIPKSPSGKILRRILRDQFQKEMSSEPH</sequence>
<keyword evidence="7" id="KW-1185">Reference proteome</keyword>
<dbReference type="InterPro" id="IPR045851">
    <property type="entry name" value="AMP-bd_C_sf"/>
</dbReference>
<comment type="caution">
    <text evidence="6">The sequence shown here is derived from an EMBL/GenBank/DDBJ whole genome shotgun (WGS) entry which is preliminary data.</text>
</comment>
<evidence type="ECO:0000259" key="5">
    <source>
        <dbReference type="Pfam" id="PF13193"/>
    </source>
</evidence>